<reference evidence="1 2" key="1">
    <citation type="submission" date="2017-12" db="EMBL/GenBank/DDBJ databases">
        <title>FDA dAtabase for Regulatory Grade micrObial Sequences (FDA-ARGOS): Supporting development and validation of Infectious Disease Dx tests.</title>
        <authorList>
            <person name="Hoffmann M."/>
            <person name="Allard M."/>
            <person name="Evans P."/>
            <person name="Brown E."/>
            <person name="Tallon L."/>
            <person name="Sadzewicz L."/>
            <person name="Sengamalay N."/>
            <person name="Ott S."/>
            <person name="Godinez A."/>
            <person name="Nagaraj S."/>
            <person name="Vavikolanu K."/>
            <person name="Aluvathingal J."/>
            <person name="Nadendla S."/>
            <person name="Sichtig H."/>
        </authorList>
    </citation>
    <scope>NUCLEOTIDE SEQUENCE [LARGE SCALE GENOMIC DNA]</scope>
    <source>
        <strain evidence="1 2">FDAARGOS_148</strain>
    </source>
</reference>
<comment type="caution">
    <text evidence="1">The sequence shown here is derived from an EMBL/GenBank/DDBJ whole genome shotgun (WGS) entry which is preliminary data.</text>
</comment>
<dbReference type="InterPro" id="IPR050155">
    <property type="entry name" value="HAD-like_hydrolase_sf"/>
</dbReference>
<dbReference type="GO" id="GO:0008967">
    <property type="term" value="F:phosphoglycolate phosphatase activity"/>
    <property type="evidence" value="ECO:0007669"/>
    <property type="project" value="TreeGrafter"/>
</dbReference>
<dbReference type="GO" id="GO:0005829">
    <property type="term" value="C:cytosol"/>
    <property type="evidence" value="ECO:0007669"/>
    <property type="project" value="TreeGrafter"/>
</dbReference>
<name>A0A2K0A5A1_STAHA</name>
<dbReference type="InterPro" id="IPR023214">
    <property type="entry name" value="HAD_sf"/>
</dbReference>
<evidence type="ECO:0000313" key="2">
    <source>
        <dbReference type="Proteomes" id="UP000053523"/>
    </source>
</evidence>
<dbReference type="SUPFAM" id="SSF56784">
    <property type="entry name" value="HAD-like"/>
    <property type="match status" value="1"/>
</dbReference>
<dbReference type="InterPro" id="IPR036412">
    <property type="entry name" value="HAD-like_sf"/>
</dbReference>
<dbReference type="Proteomes" id="UP000053523">
    <property type="component" value="Unassembled WGS sequence"/>
</dbReference>
<dbReference type="InterPro" id="IPR041492">
    <property type="entry name" value="HAD_2"/>
</dbReference>
<accession>A0A2K0A5A1</accession>
<dbReference type="NCBIfam" id="TIGR01549">
    <property type="entry name" value="HAD-SF-IA-v1"/>
    <property type="match status" value="1"/>
</dbReference>
<keyword evidence="1" id="KW-0378">Hydrolase</keyword>
<proteinExistence type="predicted"/>
<dbReference type="RefSeq" id="WP_037552054.1">
    <property type="nucleotide sequence ID" value="NZ_CAJCGD010000006.1"/>
</dbReference>
<dbReference type="SFLD" id="SFLDG01129">
    <property type="entry name" value="C1.5:_HAD__Beta-PGM__Phosphata"/>
    <property type="match status" value="1"/>
</dbReference>
<evidence type="ECO:0000313" key="1">
    <source>
        <dbReference type="EMBL" id="PNN20199.1"/>
    </source>
</evidence>
<protein>
    <submittedName>
        <fullName evidence="1">HAD family hydrolase</fullName>
    </submittedName>
</protein>
<dbReference type="PANTHER" id="PTHR43434:SF1">
    <property type="entry name" value="PHOSPHOGLYCOLATE PHOSPHATASE"/>
    <property type="match status" value="1"/>
</dbReference>
<gene>
    <name evidence="1" type="ORF">AL503_005080</name>
</gene>
<dbReference type="InterPro" id="IPR023198">
    <property type="entry name" value="PGP-like_dom2"/>
</dbReference>
<dbReference type="GO" id="GO:0006281">
    <property type="term" value="P:DNA repair"/>
    <property type="evidence" value="ECO:0007669"/>
    <property type="project" value="TreeGrafter"/>
</dbReference>
<dbReference type="SFLD" id="SFLDS00003">
    <property type="entry name" value="Haloacid_Dehalogenase"/>
    <property type="match status" value="1"/>
</dbReference>
<dbReference type="EMBL" id="LORN02000015">
    <property type="protein sequence ID" value="PNN20199.1"/>
    <property type="molecule type" value="Genomic_DNA"/>
</dbReference>
<organism evidence="1 2">
    <name type="scientific">Staphylococcus haemolyticus</name>
    <dbReference type="NCBI Taxonomy" id="1283"/>
    <lineage>
        <taxon>Bacteria</taxon>
        <taxon>Bacillati</taxon>
        <taxon>Bacillota</taxon>
        <taxon>Bacilli</taxon>
        <taxon>Bacillales</taxon>
        <taxon>Staphylococcaceae</taxon>
        <taxon>Staphylococcus</taxon>
    </lineage>
</organism>
<dbReference type="PANTHER" id="PTHR43434">
    <property type="entry name" value="PHOSPHOGLYCOLATE PHOSPHATASE"/>
    <property type="match status" value="1"/>
</dbReference>
<dbReference type="Gene3D" id="1.10.150.240">
    <property type="entry name" value="Putative phosphatase, domain 2"/>
    <property type="match status" value="1"/>
</dbReference>
<sequence>MEWILFDKDGTLIEFDKSWEKIGIRLVDSLLDEFPVANKEVAHRQLGVLDNAIIPDSVMGSGSLDEMIKAFNNVVGKDVSTWTRNTSQELVDTRVPENNWIDGVYDMIQSLKKDGYKIGIVTSDSRKGVLQFLEDTNSKDAFDLVISTESHAAEKPNPAVLNPLFDSYDVKPEDVVIVGDTNNDMKTKVNAELGLAIGVLTGIAKKEELVDADVIIETAVSVPEVLKQYIENK</sequence>
<dbReference type="InterPro" id="IPR006439">
    <property type="entry name" value="HAD-SF_hydro_IA"/>
</dbReference>
<dbReference type="Gene3D" id="3.40.50.1000">
    <property type="entry name" value="HAD superfamily/HAD-like"/>
    <property type="match status" value="1"/>
</dbReference>
<dbReference type="Pfam" id="PF13419">
    <property type="entry name" value="HAD_2"/>
    <property type="match status" value="1"/>
</dbReference>
<dbReference type="AlphaFoldDB" id="A0A2K0A5A1"/>